<name>A0A7R7EJG9_9FIRM</name>
<feature type="binding site" evidence="4">
    <location>
        <begin position="717"/>
        <end position="724"/>
    </location>
    <ligand>
        <name>ATP</name>
        <dbReference type="ChEBI" id="CHEBI:30616"/>
    </ligand>
</feature>
<dbReference type="InterPro" id="IPR008984">
    <property type="entry name" value="SMAD_FHA_dom_sf"/>
</dbReference>
<dbReference type="GO" id="GO:0005524">
    <property type="term" value="F:ATP binding"/>
    <property type="evidence" value="ECO:0007669"/>
    <property type="project" value="UniProtKB-UniRule"/>
</dbReference>
<feature type="transmembrane region" description="Helical" evidence="5">
    <location>
        <begin position="296"/>
        <end position="317"/>
    </location>
</feature>
<dbReference type="InterPro" id="IPR027417">
    <property type="entry name" value="P-loop_NTPase"/>
</dbReference>
<dbReference type="NCBIfam" id="TIGR03928">
    <property type="entry name" value="T7_EssCb_Firm"/>
    <property type="match status" value="1"/>
</dbReference>
<dbReference type="InterPro" id="IPR002543">
    <property type="entry name" value="FtsK_dom"/>
</dbReference>
<gene>
    <name evidence="8" type="ORF">bsdtb5_12610</name>
</gene>
<dbReference type="CDD" id="cd01127">
    <property type="entry name" value="TrwB_TraG_TraD_VirD4"/>
    <property type="match status" value="1"/>
</dbReference>
<dbReference type="PROSITE" id="PS50006">
    <property type="entry name" value="FHA_DOMAIN"/>
    <property type="match status" value="1"/>
</dbReference>
<dbReference type="EMBL" id="AP024169">
    <property type="protein sequence ID" value="BCN29966.1"/>
    <property type="molecule type" value="Genomic_DNA"/>
</dbReference>
<keyword evidence="5" id="KW-0472">Membrane</keyword>
<dbReference type="KEGG" id="ahb:bsdtb5_12610"/>
<dbReference type="PANTHER" id="PTHR22683">
    <property type="entry name" value="SPORULATION PROTEIN RELATED"/>
    <property type="match status" value="1"/>
</dbReference>
<evidence type="ECO:0000313" key="8">
    <source>
        <dbReference type="EMBL" id="BCN29966.1"/>
    </source>
</evidence>
<evidence type="ECO:0000313" key="9">
    <source>
        <dbReference type="Proteomes" id="UP000595897"/>
    </source>
</evidence>
<dbReference type="Proteomes" id="UP000595897">
    <property type="component" value="Chromosome"/>
</dbReference>
<dbReference type="RefSeq" id="WP_271715220.1">
    <property type="nucleotide sequence ID" value="NZ_AP024169.1"/>
</dbReference>
<feature type="domain" description="FtsK" evidence="7">
    <location>
        <begin position="1141"/>
        <end position="1325"/>
    </location>
</feature>
<dbReference type="SUPFAM" id="SSF52540">
    <property type="entry name" value="P-loop containing nucleoside triphosphate hydrolases"/>
    <property type="match status" value="3"/>
</dbReference>
<evidence type="ECO:0000259" key="7">
    <source>
        <dbReference type="PROSITE" id="PS50901"/>
    </source>
</evidence>
<feature type="domain" description="FHA" evidence="6">
    <location>
        <begin position="113"/>
        <end position="162"/>
    </location>
</feature>
<dbReference type="PANTHER" id="PTHR22683:SF1">
    <property type="entry name" value="TYPE VII SECRETION SYSTEM PROTEIN ESSC"/>
    <property type="match status" value="1"/>
</dbReference>
<dbReference type="InterPro" id="IPR003593">
    <property type="entry name" value="AAA+_ATPase"/>
</dbReference>
<keyword evidence="2 4" id="KW-0547">Nucleotide-binding</keyword>
<sequence length="1662" mass="189330">MVLMVNSKGALKEFLLPAINNADYTIRLHKGIFQIVEDIELQLEVVDNKWRLHQVEEYEIRKNDKKYTGSILKDGEIFDLYQETDKLLTIIVVESSHTFSVFKKYNIQNISEISIGKSSSCTIQFDSFSLVSRNHAILKREGNDFTIDDLSANGTFLESKRMNGRQTLNFGECINIFGLHLVYLDHVLAVSALSGSLTIDENKLNIYKASDIEEESISEEKKNNTKKRYFSRSPRSIPGIYKEPIEIEAPPNKRQTKQRPLYMTIGPAFSMAIPMLLGSGIAILGMNSRGTTGNAFMYTGLITAVSSAFIGVIWALLNIRYSKKEEKEEEEYRFQAYGNYLVEMADFIKEKYEQNTNALRETYLTAREYTTYTDKTTTLWNRNKNHEDFLVERLGIGDMSLQAMISIPKKRFTLIRDTLSDKPQMIYDNYKMLHEVPIGINLLTHQLVGVIGGENKRGSIQVVHNLVAQIAANNCYTDVKMAFIYEEKNNEDKDNWAFAKWLPHVWSEDKKTRFVASNALEASDVFYELTNMLRIRAENVDSYHKKKFIKPHYVLFISNPELLDGALIAKYVLEPKEDYGLTTLLLAEKYEDLPNACEDIIQNDNFYKGIYNALESEEEKREVCFDEVSNKELELFARNISRVEVNEIESSGDMPNSLDFFEMYGVNSLEELQVLDRWRKNRTYDSMKALIGKKSGGNDCYLDIHEKYHGPHGLIAGTTGSGKSETLQTYMLSLAINYSPYDIGFFVIDFKGGGMANLFSDLPHMIGQISNLSGNQVRRAMVSIKSENMRRQRIFSEYGVNNINLYTRLLKNKEATIPIPHLFIIIDEFAELKREEPDFMRELISVAQVGRSLGVHLILATQKPSGTVDDNIWSNSKFRLCLRVQDRQDSNDMLHKPDAAYITQAGRCYLQVGNDEIYELFQSGFSGATYDENMMTNQSAIATMLTLTGKAALVGSRAKIKQKEASRMKWLKSLVRCIQNASEDLNITPTDCLESPDILRNLVDTTYRYLQNAGIDYGDSKYNRLRLEDFIMLWPVESKKVGDIVDFIIQRSSLEGKKLPELKDKTQLDAVVEYLGELSTKNGFTHNLQLWLPVLPECMYLKELYGYSQSSFDGTGWVGDNSEYTLQAIIGLIDDPVNQSQMPLILNLAENGHHAICGTVVSGKSTFLQTFVYSLVNRYAPDHVNLYILDFSSRMLAAFEGLAHVGGIMYENDLEKIEKFFNMMQSILEERKMLFRGGNYSQYVKVNGIVVPSIVIVIDNYANFKEKTENAYEDILIKLSRDGVSYGIYLVISSAGFGTTEIQSRIGDNIRTVICLEMGDKFKYTEAMRTMHLDVLPEADVRGRGLAQVGSSILEFQTALSLEAEDDYKRQELIREACSQMNRVYKGKKARRVPEIPENPVLSEFVQLDEYIDTVKENRYLPYAYNMEDASVYSVDLREAYCYLISGKARTGKTNLLKVFLHAASCKEAQICIFEKGSNQLKKNAEIVNARYIENDQEMFDYWKGITEVFIKRNKLKRAYIEEGLDDYEIFEKMQSETPIFLFIADLTSFVESIYSPSEGVGAMSGFMENITEKGRLHNIYFIACHDVDNVAKVLGQRVYMNITGYKTGVHLGGNIAAQRIFTFNNIPYMEQSKSLKTGIGLTPSSEDETIGRKVVIPLAKG</sequence>
<dbReference type="SMART" id="SM00240">
    <property type="entry name" value="FHA"/>
    <property type="match status" value="1"/>
</dbReference>
<dbReference type="Pfam" id="PF01580">
    <property type="entry name" value="FtsK_SpoIIIE"/>
    <property type="match status" value="2"/>
</dbReference>
<dbReference type="Pfam" id="PF00498">
    <property type="entry name" value="FHA"/>
    <property type="match status" value="1"/>
</dbReference>
<keyword evidence="3 4" id="KW-0067">ATP-binding</keyword>
<dbReference type="InterPro" id="IPR050206">
    <property type="entry name" value="FtsK/SpoIIIE/SftA"/>
</dbReference>
<keyword evidence="5" id="KW-0812">Transmembrane</keyword>
<accession>A0A7R7EJG9</accession>
<proteinExistence type="predicted"/>
<dbReference type="Gene3D" id="3.40.50.300">
    <property type="entry name" value="P-loop containing nucleotide triphosphate hydrolases"/>
    <property type="match status" value="2"/>
</dbReference>
<dbReference type="InterPro" id="IPR023839">
    <property type="entry name" value="Firmicutes_EssC_C"/>
</dbReference>
<dbReference type="GO" id="GO:0003677">
    <property type="term" value="F:DNA binding"/>
    <property type="evidence" value="ECO:0007669"/>
    <property type="project" value="InterPro"/>
</dbReference>
<keyword evidence="1" id="KW-0677">Repeat</keyword>
<evidence type="ECO:0000256" key="1">
    <source>
        <dbReference type="ARBA" id="ARBA00022737"/>
    </source>
</evidence>
<feature type="domain" description="FtsK" evidence="7">
    <location>
        <begin position="697"/>
        <end position="891"/>
    </location>
</feature>
<feature type="transmembrane region" description="Helical" evidence="5">
    <location>
        <begin position="261"/>
        <end position="284"/>
    </location>
</feature>
<evidence type="ECO:0000259" key="6">
    <source>
        <dbReference type="PROSITE" id="PS50006"/>
    </source>
</evidence>
<dbReference type="CDD" id="cd00060">
    <property type="entry name" value="FHA"/>
    <property type="match status" value="1"/>
</dbReference>
<evidence type="ECO:0000256" key="3">
    <source>
        <dbReference type="ARBA" id="ARBA00022840"/>
    </source>
</evidence>
<keyword evidence="9" id="KW-1185">Reference proteome</keyword>
<evidence type="ECO:0008006" key="10">
    <source>
        <dbReference type="Google" id="ProtNLM"/>
    </source>
</evidence>
<evidence type="ECO:0000256" key="2">
    <source>
        <dbReference type="ARBA" id="ARBA00022741"/>
    </source>
</evidence>
<reference evidence="8 9" key="1">
    <citation type="submission" date="2020-11" db="EMBL/GenBank/DDBJ databases">
        <title>Draft genome sequencing of a Lachnospiraceae strain isolated from anoxic soil subjected to BSD treatment.</title>
        <authorList>
            <person name="Uek A."/>
            <person name="Tonouchi A."/>
        </authorList>
    </citation>
    <scope>NUCLEOTIDE SEQUENCE [LARGE SCALE GENOMIC DNA]</scope>
    <source>
        <strain evidence="8 9">TB5</strain>
    </source>
</reference>
<feature type="binding site" evidence="4">
    <location>
        <begin position="1158"/>
        <end position="1165"/>
    </location>
    <ligand>
        <name>ATP</name>
        <dbReference type="ChEBI" id="CHEBI:30616"/>
    </ligand>
</feature>
<dbReference type="Gene3D" id="2.60.200.20">
    <property type="match status" value="1"/>
</dbReference>
<dbReference type="SMART" id="SM00382">
    <property type="entry name" value="AAA"/>
    <property type="match status" value="1"/>
</dbReference>
<organism evidence="8 9">
    <name type="scientific">Anaeromicropila herbilytica</name>
    <dbReference type="NCBI Taxonomy" id="2785025"/>
    <lineage>
        <taxon>Bacteria</taxon>
        <taxon>Bacillati</taxon>
        <taxon>Bacillota</taxon>
        <taxon>Clostridia</taxon>
        <taxon>Lachnospirales</taxon>
        <taxon>Lachnospiraceae</taxon>
        <taxon>Anaeromicropila</taxon>
    </lineage>
</organism>
<evidence type="ECO:0000256" key="4">
    <source>
        <dbReference type="PROSITE-ProRule" id="PRU00289"/>
    </source>
</evidence>
<dbReference type="InterPro" id="IPR000253">
    <property type="entry name" value="FHA_dom"/>
</dbReference>
<dbReference type="SUPFAM" id="SSF49879">
    <property type="entry name" value="SMAD/FHA domain"/>
    <property type="match status" value="1"/>
</dbReference>
<keyword evidence="5" id="KW-1133">Transmembrane helix</keyword>
<dbReference type="GO" id="GO:0016020">
    <property type="term" value="C:membrane"/>
    <property type="evidence" value="ECO:0007669"/>
    <property type="project" value="UniProtKB-SubCell"/>
</dbReference>
<dbReference type="PROSITE" id="PS50901">
    <property type="entry name" value="FTSK"/>
    <property type="match status" value="2"/>
</dbReference>
<evidence type="ECO:0000256" key="5">
    <source>
        <dbReference type="SAM" id="Phobius"/>
    </source>
</evidence>
<protein>
    <recommendedName>
        <fullName evidence="10">Type VII secretion protein EssC</fullName>
    </recommendedName>
</protein>